<organism evidence="4 5">
    <name type="scientific">Siculibacillus lacustris</name>
    <dbReference type="NCBI Taxonomy" id="1549641"/>
    <lineage>
        <taxon>Bacteria</taxon>
        <taxon>Pseudomonadati</taxon>
        <taxon>Pseudomonadota</taxon>
        <taxon>Alphaproteobacteria</taxon>
        <taxon>Hyphomicrobiales</taxon>
        <taxon>Ancalomicrobiaceae</taxon>
        <taxon>Siculibacillus</taxon>
    </lineage>
</organism>
<dbReference type="GO" id="GO:0000160">
    <property type="term" value="P:phosphorelay signal transduction system"/>
    <property type="evidence" value="ECO:0007669"/>
    <property type="project" value="InterPro"/>
</dbReference>
<dbReference type="SUPFAM" id="SSF52172">
    <property type="entry name" value="CheY-like"/>
    <property type="match status" value="1"/>
</dbReference>
<dbReference type="Pfam" id="PF00072">
    <property type="entry name" value="Response_reg"/>
    <property type="match status" value="1"/>
</dbReference>
<dbReference type="PIRSF" id="PIRSF036400">
    <property type="entry name" value="RR_Ctr_UCP036400"/>
    <property type="match status" value="1"/>
</dbReference>
<dbReference type="Pfam" id="PF22029">
    <property type="entry name" value="PhyR_sigma2"/>
    <property type="match status" value="1"/>
</dbReference>
<dbReference type="OrthoDB" id="9786101at2"/>
<dbReference type="InterPro" id="IPR053867">
    <property type="entry name" value="PhyR_sigma4"/>
</dbReference>
<dbReference type="InterPro" id="IPR036388">
    <property type="entry name" value="WH-like_DNA-bd_sf"/>
</dbReference>
<evidence type="ECO:0000313" key="5">
    <source>
        <dbReference type="Proteomes" id="UP000292781"/>
    </source>
</evidence>
<dbReference type="SMART" id="SM00448">
    <property type="entry name" value="REC"/>
    <property type="match status" value="1"/>
</dbReference>
<dbReference type="CDD" id="cd17540">
    <property type="entry name" value="REC_PhyR"/>
    <property type="match status" value="1"/>
</dbReference>
<sequence>MSITALVAPQLPLLRRYARALSGSQTSGDSYVLAMLEALVADPSVLDRSVEPRLAIYKLFSRIWNSMPLNGRAEAIGEVTPAERHIEAITPLPRQAFLLTAVEGFDSLQAADILAVTPAEVSMLIDVAGREIGAQVSSTVLVIEDEPIIAMDLEALVAGLGHRVVGNARTHTEAVAMAKAERPGLVLADIRLADGSSGLAAVNEILETFEVPVIFITAYPESLLTGQRPEPTFLIAKPFREDTVKAVVSQALFFGDSATLRQRRTA</sequence>
<reference evidence="4 5" key="1">
    <citation type="submission" date="2019-02" db="EMBL/GenBank/DDBJ databases">
        <title>Siculibacillus lacustris gen. nov., sp. nov., a new rosette-forming bacterium isolated from a freshwater crater lake (Lake St. Ana, Romania).</title>
        <authorList>
            <person name="Felfoldi T."/>
            <person name="Marton Z."/>
            <person name="Szabo A."/>
            <person name="Mentes A."/>
            <person name="Boka K."/>
            <person name="Marialigeti K."/>
            <person name="Mathe I."/>
            <person name="Koncz M."/>
            <person name="Schumann P."/>
            <person name="Toth E."/>
        </authorList>
    </citation>
    <scope>NUCLEOTIDE SEQUENCE [LARGE SCALE GENOMIC DNA]</scope>
    <source>
        <strain evidence="4 5">SA-279</strain>
    </source>
</reference>
<gene>
    <name evidence="4" type="ORF">EYW49_04180</name>
</gene>
<protein>
    <submittedName>
        <fullName evidence="4">Response regulator</fullName>
    </submittedName>
</protein>
<dbReference type="PANTHER" id="PTHR44591:SF20">
    <property type="entry name" value="PROTEIN PILH"/>
    <property type="match status" value="1"/>
</dbReference>
<dbReference type="InterPro" id="IPR053866">
    <property type="entry name" value="PhyR_sigma2"/>
</dbReference>
<dbReference type="AlphaFoldDB" id="A0A4Q9VVU7"/>
<dbReference type="NCBIfam" id="NF006623">
    <property type="entry name" value="PRK09191.1"/>
    <property type="match status" value="1"/>
</dbReference>
<keyword evidence="1 2" id="KW-0597">Phosphoprotein</keyword>
<name>A0A4Q9VVU7_9HYPH</name>
<dbReference type="InterPro" id="IPR014605">
    <property type="entry name" value="Sig_resp-reg_PhyR"/>
</dbReference>
<accession>A0A4Q9VVU7</accession>
<dbReference type="Gene3D" id="1.10.10.10">
    <property type="entry name" value="Winged helix-like DNA-binding domain superfamily/Winged helix DNA-binding domain"/>
    <property type="match status" value="1"/>
</dbReference>
<proteinExistence type="predicted"/>
<feature type="domain" description="Response regulatory" evidence="3">
    <location>
        <begin position="139"/>
        <end position="252"/>
    </location>
</feature>
<dbReference type="Pfam" id="PF22233">
    <property type="entry name" value="PhyR_sigma-like"/>
    <property type="match status" value="1"/>
</dbReference>
<dbReference type="RefSeq" id="WP_131306513.1">
    <property type="nucleotide sequence ID" value="NZ_SJFN01000004.1"/>
</dbReference>
<evidence type="ECO:0000256" key="2">
    <source>
        <dbReference type="PROSITE-ProRule" id="PRU00169"/>
    </source>
</evidence>
<dbReference type="PROSITE" id="PS50110">
    <property type="entry name" value="RESPONSE_REGULATORY"/>
    <property type="match status" value="1"/>
</dbReference>
<evidence type="ECO:0000259" key="3">
    <source>
        <dbReference type="PROSITE" id="PS50110"/>
    </source>
</evidence>
<keyword evidence="5" id="KW-1185">Reference proteome</keyword>
<evidence type="ECO:0000256" key="1">
    <source>
        <dbReference type="ARBA" id="ARBA00022553"/>
    </source>
</evidence>
<dbReference type="EMBL" id="SJFN01000004">
    <property type="protein sequence ID" value="TBW40389.1"/>
    <property type="molecule type" value="Genomic_DNA"/>
</dbReference>
<dbReference type="Gene3D" id="3.40.50.2300">
    <property type="match status" value="1"/>
</dbReference>
<dbReference type="Gene3D" id="1.10.1740.10">
    <property type="match status" value="1"/>
</dbReference>
<comment type="caution">
    <text evidence="4">The sequence shown here is derived from an EMBL/GenBank/DDBJ whole genome shotgun (WGS) entry which is preliminary data.</text>
</comment>
<evidence type="ECO:0000313" key="4">
    <source>
        <dbReference type="EMBL" id="TBW40389.1"/>
    </source>
</evidence>
<dbReference type="InterPro" id="IPR050595">
    <property type="entry name" value="Bact_response_regulator"/>
</dbReference>
<feature type="modified residue" description="4-aspartylphosphate" evidence="2">
    <location>
        <position position="189"/>
    </location>
</feature>
<dbReference type="Proteomes" id="UP000292781">
    <property type="component" value="Unassembled WGS sequence"/>
</dbReference>
<dbReference type="InterPro" id="IPR011006">
    <property type="entry name" value="CheY-like_superfamily"/>
</dbReference>
<dbReference type="InterPro" id="IPR001789">
    <property type="entry name" value="Sig_transdc_resp-reg_receiver"/>
</dbReference>
<dbReference type="PANTHER" id="PTHR44591">
    <property type="entry name" value="STRESS RESPONSE REGULATOR PROTEIN 1"/>
    <property type="match status" value="1"/>
</dbReference>